<dbReference type="GO" id="GO:0003700">
    <property type="term" value="F:DNA-binding transcription factor activity"/>
    <property type="evidence" value="ECO:0007669"/>
    <property type="project" value="InterPro"/>
</dbReference>
<dbReference type="Pfam" id="PF13411">
    <property type="entry name" value="MerR_1"/>
    <property type="match status" value="1"/>
</dbReference>
<dbReference type="PROSITE" id="PS50937">
    <property type="entry name" value="HTH_MERR_2"/>
    <property type="match status" value="1"/>
</dbReference>
<keyword evidence="1" id="KW-0238">DNA-binding</keyword>
<keyword evidence="4" id="KW-1185">Reference proteome</keyword>
<dbReference type="InterPro" id="IPR047057">
    <property type="entry name" value="MerR_fam"/>
</dbReference>
<dbReference type="InterPro" id="IPR009061">
    <property type="entry name" value="DNA-bd_dom_put_sf"/>
</dbReference>
<dbReference type="PANTHER" id="PTHR30204:SF90">
    <property type="entry name" value="HTH-TYPE TRANSCRIPTIONAL ACTIVATOR MTA"/>
    <property type="match status" value="1"/>
</dbReference>
<dbReference type="SMART" id="SM00422">
    <property type="entry name" value="HTH_MERR"/>
    <property type="match status" value="1"/>
</dbReference>
<name>A0A6B3TR25_9BACI</name>
<feature type="domain" description="HTH merR-type" evidence="2">
    <location>
        <begin position="1"/>
        <end position="70"/>
    </location>
</feature>
<evidence type="ECO:0000313" key="3">
    <source>
        <dbReference type="EMBL" id="NEX79233.1"/>
    </source>
</evidence>
<dbReference type="PANTHER" id="PTHR30204">
    <property type="entry name" value="REDOX-CYCLING DRUG-SENSING TRANSCRIPTIONAL ACTIVATOR SOXR"/>
    <property type="match status" value="1"/>
</dbReference>
<proteinExistence type="predicted"/>
<organism evidence="3 4">
    <name type="scientific">Neobacillus thermocopriae</name>
    <dbReference type="NCBI Taxonomy" id="1215031"/>
    <lineage>
        <taxon>Bacteria</taxon>
        <taxon>Bacillati</taxon>
        <taxon>Bacillota</taxon>
        <taxon>Bacilli</taxon>
        <taxon>Bacillales</taxon>
        <taxon>Bacillaceae</taxon>
        <taxon>Neobacillus</taxon>
    </lineage>
</organism>
<sequence length="248" mass="29390">MYTVRDVAKIAHTTVKTLHYYHKIGLLVPEQTTEAGYRLYGKNDLERLQQILFYKELDFSLKEIKQLLDGKLDREKTLIHQKALLKQRIEHYHELIKTINLSIKSAKEGVDLDMDTMFKGFETEQEWQEALKEQNEHLKKEYNVDLSNQIINVESMNELALEAQSFNKDMIRFFQEGFAPGHLAIMERVKKHLSFLKRKGLPSSPQDFLNQTKFFITDDFHRNMLEQQQVGYSYFLHVVAENFCHQFK</sequence>
<evidence type="ECO:0000259" key="2">
    <source>
        <dbReference type="PROSITE" id="PS50937"/>
    </source>
</evidence>
<dbReference type="Proteomes" id="UP000481621">
    <property type="component" value="Unassembled WGS sequence"/>
</dbReference>
<dbReference type="Gene3D" id="1.10.1660.10">
    <property type="match status" value="1"/>
</dbReference>
<accession>A0A6B3TR25</accession>
<dbReference type="EMBL" id="JAAIUV010000014">
    <property type="protein sequence ID" value="NEX79233.1"/>
    <property type="molecule type" value="Genomic_DNA"/>
</dbReference>
<dbReference type="RefSeq" id="WP_163251846.1">
    <property type="nucleotide sequence ID" value="NZ_JAAIUV010000014.1"/>
</dbReference>
<dbReference type="GO" id="GO:0003677">
    <property type="term" value="F:DNA binding"/>
    <property type="evidence" value="ECO:0007669"/>
    <property type="project" value="UniProtKB-KW"/>
</dbReference>
<dbReference type="InterPro" id="IPR000551">
    <property type="entry name" value="MerR-type_HTH_dom"/>
</dbReference>
<dbReference type="CDD" id="cd01106">
    <property type="entry name" value="HTH_TipAL-Mta"/>
    <property type="match status" value="1"/>
</dbReference>
<evidence type="ECO:0000313" key="4">
    <source>
        <dbReference type="Proteomes" id="UP000481621"/>
    </source>
</evidence>
<protein>
    <submittedName>
        <fullName evidence="3">MerR family transcriptional regulator</fullName>
    </submittedName>
</protein>
<dbReference type="SUPFAM" id="SSF46955">
    <property type="entry name" value="Putative DNA-binding domain"/>
    <property type="match status" value="1"/>
</dbReference>
<reference evidence="3" key="1">
    <citation type="submission" date="2020-02" db="EMBL/GenBank/DDBJ databases">
        <title>Bacillus sedimentmangrovi sp. nov., isolated from sediment of the mangrove ecosystem.</title>
        <authorList>
            <person name="Liu G."/>
        </authorList>
    </citation>
    <scope>NUCLEOTIDE SEQUENCE [LARGE SCALE GENOMIC DNA]</scope>
    <source>
        <strain evidence="3">SgZ-7</strain>
    </source>
</reference>
<dbReference type="AlphaFoldDB" id="A0A6B3TR25"/>
<evidence type="ECO:0000256" key="1">
    <source>
        <dbReference type="ARBA" id="ARBA00023125"/>
    </source>
</evidence>
<comment type="caution">
    <text evidence="3">The sequence shown here is derived from an EMBL/GenBank/DDBJ whole genome shotgun (WGS) entry which is preliminary data.</text>
</comment>
<gene>
    <name evidence="3" type="ORF">G4Z05_10140</name>
</gene>